<evidence type="ECO:0000313" key="2">
    <source>
        <dbReference type="EMBL" id="MBB2180584.1"/>
    </source>
</evidence>
<keyword evidence="3" id="KW-1185">Reference proteome</keyword>
<proteinExistence type="predicted"/>
<dbReference type="EMBL" id="JABEQL010000027">
    <property type="protein sequence ID" value="MBB2180584.1"/>
    <property type="molecule type" value="Genomic_DNA"/>
</dbReference>
<evidence type="ECO:0000256" key="1">
    <source>
        <dbReference type="SAM" id="MobiDB-lite"/>
    </source>
</evidence>
<sequence length="83" mass="9537">MNRDYGRRTIRNGAARNRQGIVAARDRPEFQAWGEMGSNDKTITCTRFLPRRMAKLSPDHKSHLGLDTQPIAKLETENFHTVQ</sequence>
<gene>
    <name evidence="2" type="ORF">HLH29_15710</name>
</gene>
<dbReference type="AlphaFoldDB" id="A0A7W4P830"/>
<dbReference type="RefSeq" id="WP_182968318.1">
    <property type="nucleotide sequence ID" value="NZ_BAABGC010000064.1"/>
</dbReference>
<comment type="caution">
    <text evidence="2">The sequence shown here is derived from an EMBL/GenBank/DDBJ whole genome shotgun (WGS) entry which is preliminary data.</text>
</comment>
<feature type="region of interest" description="Disordered" evidence="1">
    <location>
        <begin position="1"/>
        <end position="23"/>
    </location>
</feature>
<evidence type="ECO:0000313" key="3">
    <source>
        <dbReference type="Proteomes" id="UP000525623"/>
    </source>
</evidence>
<dbReference type="Proteomes" id="UP000525623">
    <property type="component" value="Unassembled WGS sequence"/>
</dbReference>
<protein>
    <submittedName>
        <fullName evidence="2">Uncharacterized protein</fullName>
    </submittedName>
</protein>
<reference evidence="2 3" key="1">
    <citation type="submission" date="2020-04" db="EMBL/GenBank/DDBJ databases">
        <title>Description of novel Gluconacetobacter.</title>
        <authorList>
            <person name="Sombolestani A."/>
        </authorList>
    </citation>
    <scope>NUCLEOTIDE SEQUENCE [LARGE SCALE GENOMIC DNA]</scope>
    <source>
        <strain evidence="2 3">LMG 27725</strain>
    </source>
</reference>
<name>A0A7W4P830_9PROT</name>
<organism evidence="2 3">
    <name type="scientific">Gluconacetobacter tumulicola</name>
    <dbReference type="NCBI Taxonomy" id="1017177"/>
    <lineage>
        <taxon>Bacteria</taxon>
        <taxon>Pseudomonadati</taxon>
        <taxon>Pseudomonadota</taxon>
        <taxon>Alphaproteobacteria</taxon>
        <taxon>Acetobacterales</taxon>
        <taxon>Acetobacteraceae</taxon>
        <taxon>Gluconacetobacter</taxon>
    </lineage>
</organism>
<accession>A0A7W4P830</accession>